<evidence type="ECO:0000313" key="1">
    <source>
        <dbReference type="EMBL" id="MBX69147.1"/>
    </source>
</evidence>
<name>A0A2P2QQC4_RHIMU</name>
<proteinExistence type="predicted"/>
<accession>A0A2P2QQC4</accession>
<sequence length="74" mass="8446">MVNIEINCVNFTSQQARSLQHSEYVHEFHLKSLNYRNILWAISSNNVITSDLLVTSNKDDTPTDLSTKIIPVIN</sequence>
<organism evidence="1">
    <name type="scientific">Rhizophora mucronata</name>
    <name type="common">Asiatic mangrove</name>
    <dbReference type="NCBI Taxonomy" id="61149"/>
    <lineage>
        <taxon>Eukaryota</taxon>
        <taxon>Viridiplantae</taxon>
        <taxon>Streptophyta</taxon>
        <taxon>Embryophyta</taxon>
        <taxon>Tracheophyta</taxon>
        <taxon>Spermatophyta</taxon>
        <taxon>Magnoliopsida</taxon>
        <taxon>eudicotyledons</taxon>
        <taxon>Gunneridae</taxon>
        <taxon>Pentapetalae</taxon>
        <taxon>rosids</taxon>
        <taxon>fabids</taxon>
        <taxon>Malpighiales</taxon>
        <taxon>Rhizophoraceae</taxon>
        <taxon>Rhizophora</taxon>
    </lineage>
</organism>
<dbReference type="EMBL" id="GGEC01088663">
    <property type="protein sequence ID" value="MBX69147.1"/>
    <property type="molecule type" value="Transcribed_RNA"/>
</dbReference>
<reference evidence="1" key="1">
    <citation type="submission" date="2018-02" db="EMBL/GenBank/DDBJ databases">
        <title>Rhizophora mucronata_Transcriptome.</title>
        <authorList>
            <person name="Meera S.P."/>
            <person name="Sreeshan A."/>
            <person name="Augustine A."/>
        </authorList>
    </citation>
    <scope>NUCLEOTIDE SEQUENCE</scope>
    <source>
        <tissue evidence="1">Leaf</tissue>
    </source>
</reference>
<protein>
    <submittedName>
        <fullName evidence="1">Uncharacterized protein</fullName>
    </submittedName>
</protein>
<dbReference type="AlphaFoldDB" id="A0A2P2QQC4"/>